<dbReference type="Gene3D" id="3.30.420.40">
    <property type="match status" value="1"/>
</dbReference>
<organism evidence="3 4">
    <name type="scientific">Marinibaculum pumilum</name>
    <dbReference type="NCBI Taxonomy" id="1766165"/>
    <lineage>
        <taxon>Bacteria</taxon>
        <taxon>Pseudomonadati</taxon>
        <taxon>Pseudomonadota</taxon>
        <taxon>Alphaproteobacteria</taxon>
        <taxon>Rhodospirillales</taxon>
        <taxon>Rhodospirillaceae</taxon>
        <taxon>Marinibaculum</taxon>
    </lineage>
</organism>
<dbReference type="InterPro" id="IPR003695">
    <property type="entry name" value="Ppx_GppA_N"/>
</dbReference>
<dbReference type="Proteomes" id="UP001595528">
    <property type="component" value="Unassembled WGS sequence"/>
</dbReference>
<accession>A0ABV7KW98</accession>
<keyword evidence="4" id="KW-1185">Reference proteome</keyword>
<dbReference type="SUPFAM" id="SSF53067">
    <property type="entry name" value="Actin-like ATPase domain"/>
    <property type="match status" value="2"/>
</dbReference>
<dbReference type="PANTHER" id="PTHR30005">
    <property type="entry name" value="EXOPOLYPHOSPHATASE"/>
    <property type="match status" value="1"/>
</dbReference>
<protein>
    <submittedName>
        <fullName evidence="3">Ppx/GppA family phosphatase</fullName>
    </submittedName>
</protein>
<dbReference type="EMBL" id="JBHRTR010000015">
    <property type="protein sequence ID" value="MFC3226648.1"/>
    <property type="molecule type" value="Genomic_DNA"/>
</dbReference>
<dbReference type="InterPro" id="IPR050273">
    <property type="entry name" value="GppA/Ppx_hydrolase"/>
</dbReference>
<dbReference type="Pfam" id="PF21697">
    <property type="entry name" value="Ppx_C"/>
    <property type="match status" value="1"/>
</dbReference>
<evidence type="ECO:0000259" key="1">
    <source>
        <dbReference type="Pfam" id="PF02541"/>
    </source>
</evidence>
<dbReference type="RefSeq" id="WP_379898712.1">
    <property type="nucleotide sequence ID" value="NZ_JBHRTR010000015.1"/>
</dbReference>
<dbReference type="Gene3D" id="3.30.420.150">
    <property type="entry name" value="Exopolyphosphatase. Domain 2"/>
    <property type="match status" value="1"/>
</dbReference>
<dbReference type="Pfam" id="PF02541">
    <property type="entry name" value="Ppx-GppA"/>
    <property type="match status" value="1"/>
</dbReference>
<dbReference type="InterPro" id="IPR048951">
    <property type="entry name" value="Ppx_C"/>
</dbReference>
<gene>
    <name evidence="3" type="ORF">ACFOGJ_05360</name>
</gene>
<evidence type="ECO:0000259" key="2">
    <source>
        <dbReference type="Pfam" id="PF21697"/>
    </source>
</evidence>
<dbReference type="CDD" id="cd24052">
    <property type="entry name" value="ASKHA_NBD_HpPPX-GppA-like"/>
    <property type="match status" value="1"/>
</dbReference>
<sequence>MEDTVRMAERTLPDSLFVDGELAESAEDVARIGDVDVAVIDVGSNSVRLVVFSGPPGVSPAKLNEKVLCGLGRALRQTGGMDREAMDMAVVALRRFADLISLMGITEVLAVATAAVRDASNGPDFLQRVERECGLRLRVLSGEEEAALSAYGVLAGIPGADGLMGDLGGGSLELVTLNAGEIGAGVTLPLGTLRLDGFGTAGDLRDFIDSQLAKAELLQEKRGRPIYIVGGAWRAIARLQMAQTDYPLRIIHQYRIGRAEADATLRVLARQSKESLAGVDAVPRRRADSLPVAALVLRRLMRQVQPDGIVFCANGLREGLWYRAAHGAGDRQAADPLLHAARTLARGMSRDRASSTAIWRFVEPLLSDSPCGPGPAGPDLRRLERVVVILSDIAWRVHPDYRAQEAMNTMLHAPLPAVDHPGRVYVALAVGMRYGGDAEAARNPRLLALLPDDQRQRAVMLGMAIRLGYAIGGGAARPLAHFSLARDATTLTLSVAPGGEGLVGDVVERRLETLARQCGLAAEIRHLPPEPQAAAGD</sequence>
<name>A0ABV7KW98_9PROT</name>
<dbReference type="PANTHER" id="PTHR30005:SF0">
    <property type="entry name" value="RETROGRADE REGULATION PROTEIN 2"/>
    <property type="match status" value="1"/>
</dbReference>
<comment type="caution">
    <text evidence="3">The sequence shown here is derived from an EMBL/GenBank/DDBJ whole genome shotgun (WGS) entry which is preliminary data.</text>
</comment>
<dbReference type="Gene3D" id="1.10.3210.10">
    <property type="entry name" value="Hypothetical protein af1432"/>
    <property type="match status" value="1"/>
</dbReference>
<feature type="domain" description="Exopolyphosphatase C-terminal" evidence="2">
    <location>
        <begin position="382"/>
        <end position="521"/>
    </location>
</feature>
<evidence type="ECO:0000313" key="3">
    <source>
        <dbReference type="EMBL" id="MFC3226648.1"/>
    </source>
</evidence>
<reference evidence="4" key="1">
    <citation type="journal article" date="2019" name="Int. J. Syst. Evol. Microbiol.">
        <title>The Global Catalogue of Microorganisms (GCM) 10K type strain sequencing project: providing services to taxonomists for standard genome sequencing and annotation.</title>
        <authorList>
            <consortium name="The Broad Institute Genomics Platform"/>
            <consortium name="The Broad Institute Genome Sequencing Center for Infectious Disease"/>
            <person name="Wu L."/>
            <person name="Ma J."/>
        </authorList>
    </citation>
    <scope>NUCLEOTIDE SEQUENCE [LARGE SCALE GENOMIC DNA]</scope>
    <source>
        <strain evidence="4">KCTC 42964</strain>
    </source>
</reference>
<feature type="domain" description="Ppx/GppA phosphatase N-terminal" evidence="1">
    <location>
        <begin position="66"/>
        <end position="325"/>
    </location>
</feature>
<proteinExistence type="predicted"/>
<evidence type="ECO:0000313" key="4">
    <source>
        <dbReference type="Proteomes" id="UP001595528"/>
    </source>
</evidence>
<dbReference type="InterPro" id="IPR043129">
    <property type="entry name" value="ATPase_NBD"/>
</dbReference>